<dbReference type="RefSeq" id="WP_057891032.1">
    <property type="nucleotide sequence ID" value="NZ_AZFV01000002.1"/>
</dbReference>
<dbReference type="Proteomes" id="UP000051302">
    <property type="component" value="Unassembled WGS sequence"/>
</dbReference>
<keyword evidence="1" id="KW-1133">Transmembrane helix</keyword>
<proteinExistence type="predicted"/>
<feature type="transmembrane region" description="Helical" evidence="1">
    <location>
        <begin position="6"/>
        <end position="31"/>
    </location>
</feature>
<dbReference type="EMBL" id="AZFV01000002">
    <property type="protein sequence ID" value="KRM18511.1"/>
    <property type="molecule type" value="Genomic_DNA"/>
</dbReference>
<keyword evidence="1" id="KW-0472">Membrane</keyword>
<sequence>MNIILGALLIITGITFLVVIGFGITLLLGITSKKQTARSVGKFGLFISGGIFLGMLLGTGIYNGIYHHQLKVEEQERSAMNTAFRKESKEYKSNYILTAIEAENLGNKEKKSWGNAITKSSRNNDDFNVDRTISNILDDNASAIRRCKNSLEKTKKLLDKLSENDTGEYSYKEYADSYAELRRMVNLITSPSGSYNTFSNKFSDLDDKVSEVYESL</sequence>
<feature type="transmembrane region" description="Helical" evidence="1">
    <location>
        <begin position="43"/>
        <end position="62"/>
    </location>
</feature>
<name>A0A0R1WL68_9LACO</name>
<evidence type="ECO:0000256" key="1">
    <source>
        <dbReference type="SAM" id="Phobius"/>
    </source>
</evidence>
<evidence type="ECO:0000313" key="3">
    <source>
        <dbReference type="Proteomes" id="UP000051302"/>
    </source>
</evidence>
<keyword evidence="1" id="KW-0812">Transmembrane</keyword>
<comment type="caution">
    <text evidence="2">The sequence shown here is derived from an EMBL/GenBank/DDBJ whole genome shotgun (WGS) entry which is preliminary data.</text>
</comment>
<dbReference type="AlphaFoldDB" id="A0A0R1WL68"/>
<keyword evidence="3" id="KW-1185">Reference proteome</keyword>
<dbReference type="STRING" id="1423774.FD31_GL001061"/>
<gene>
    <name evidence="2" type="ORF">FD31_GL001061</name>
</gene>
<accession>A0A0R1WL68</accession>
<reference evidence="2 3" key="1">
    <citation type="journal article" date="2015" name="Genome Announc.">
        <title>Expanding the biotechnology potential of lactobacilli through comparative genomics of 213 strains and associated genera.</title>
        <authorList>
            <person name="Sun Z."/>
            <person name="Harris H.M."/>
            <person name="McCann A."/>
            <person name="Guo C."/>
            <person name="Argimon S."/>
            <person name="Zhang W."/>
            <person name="Yang X."/>
            <person name="Jeffery I.B."/>
            <person name="Cooney J.C."/>
            <person name="Kagawa T.F."/>
            <person name="Liu W."/>
            <person name="Song Y."/>
            <person name="Salvetti E."/>
            <person name="Wrobel A."/>
            <person name="Rasinkangas P."/>
            <person name="Parkhill J."/>
            <person name="Rea M.C."/>
            <person name="O'Sullivan O."/>
            <person name="Ritari J."/>
            <person name="Douillard F.P."/>
            <person name="Paul Ross R."/>
            <person name="Yang R."/>
            <person name="Briner A.E."/>
            <person name="Felis G.E."/>
            <person name="de Vos W.M."/>
            <person name="Barrangou R."/>
            <person name="Klaenhammer T.R."/>
            <person name="Caufield P.W."/>
            <person name="Cui Y."/>
            <person name="Zhang H."/>
            <person name="O'Toole P.W."/>
        </authorList>
    </citation>
    <scope>NUCLEOTIDE SEQUENCE [LARGE SCALE GENOMIC DNA]</scope>
    <source>
        <strain evidence="2 3">DSM 16982</strain>
    </source>
</reference>
<dbReference type="PATRIC" id="fig|1423774.3.peg.1105"/>
<organism evidence="2 3">
    <name type="scientific">Companilactobacillus nantensis DSM 16982</name>
    <dbReference type="NCBI Taxonomy" id="1423774"/>
    <lineage>
        <taxon>Bacteria</taxon>
        <taxon>Bacillati</taxon>
        <taxon>Bacillota</taxon>
        <taxon>Bacilli</taxon>
        <taxon>Lactobacillales</taxon>
        <taxon>Lactobacillaceae</taxon>
        <taxon>Companilactobacillus</taxon>
    </lineage>
</organism>
<protein>
    <submittedName>
        <fullName evidence="2">Uncharacterized protein</fullName>
    </submittedName>
</protein>
<evidence type="ECO:0000313" key="2">
    <source>
        <dbReference type="EMBL" id="KRM18511.1"/>
    </source>
</evidence>